<feature type="transmembrane region" description="Helical" evidence="6">
    <location>
        <begin position="240"/>
        <end position="266"/>
    </location>
</feature>
<keyword evidence="3 6" id="KW-0812">Transmembrane</keyword>
<proteinExistence type="predicted"/>
<accession>A0A927RC19</accession>
<evidence type="ECO:0000256" key="5">
    <source>
        <dbReference type="ARBA" id="ARBA00023136"/>
    </source>
</evidence>
<evidence type="ECO:0000256" key="4">
    <source>
        <dbReference type="ARBA" id="ARBA00022989"/>
    </source>
</evidence>
<dbReference type="CDD" id="cd16914">
    <property type="entry name" value="EcfT"/>
    <property type="match status" value="1"/>
</dbReference>
<reference evidence="7" key="1">
    <citation type="submission" date="2020-10" db="EMBL/GenBank/DDBJ databases">
        <title>Sequencing the genomes of 1000 actinobacteria strains.</title>
        <authorList>
            <person name="Klenk H.-P."/>
        </authorList>
    </citation>
    <scope>NUCLEOTIDE SEQUENCE</scope>
    <source>
        <strain evidence="7">DSM 45354</strain>
    </source>
</reference>
<evidence type="ECO:0000256" key="1">
    <source>
        <dbReference type="ARBA" id="ARBA00004141"/>
    </source>
</evidence>
<dbReference type="Proteomes" id="UP000638648">
    <property type="component" value="Unassembled WGS sequence"/>
</dbReference>
<dbReference type="Pfam" id="PF02361">
    <property type="entry name" value="CbiQ"/>
    <property type="match status" value="1"/>
</dbReference>
<evidence type="ECO:0000313" key="7">
    <source>
        <dbReference type="EMBL" id="MBE1610772.1"/>
    </source>
</evidence>
<comment type="caution">
    <text evidence="7">The sequence shown here is derived from an EMBL/GenBank/DDBJ whole genome shotgun (WGS) entry which is preliminary data.</text>
</comment>
<dbReference type="AlphaFoldDB" id="A0A927RC19"/>
<keyword evidence="8" id="KW-1185">Reference proteome</keyword>
<protein>
    <submittedName>
        <fullName evidence="7">Energy-coupling factor transport system permease protein</fullName>
    </submittedName>
</protein>
<keyword evidence="2" id="KW-1003">Cell membrane</keyword>
<dbReference type="InterPro" id="IPR003339">
    <property type="entry name" value="ABC/ECF_trnsptr_transmembrane"/>
</dbReference>
<keyword evidence="4 6" id="KW-1133">Transmembrane helix</keyword>
<feature type="transmembrane region" description="Helical" evidence="6">
    <location>
        <begin position="21"/>
        <end position="38"/>
    </location>
</feature>
<feature type="transmembrane region" description="Helical" evidence="6">
    <location>
        <begin position="108"/>
        <end position="131"/>
    </location>
</feature>
<dbReference type="PANTHER" id="PTHR34857:SF2">
    <property type="entry name" value="SLL0384 PROTEIN"/>
    <property type="match status" value="1"/>
</dbReference>
<gene>
    <name evidence="7" type="ORF">HEB94_007620</name>
</gene>
<feature type="transmembrane region" description="Helical" evidence="6">
    <location>
        <begin position="69"/>
        <end position="87"/>
    </location>
</feature>
<dbReference type="RefSeq" id="WP_192754092.1">
    <property type="nucleotide sequence ID" value="NZ_BAABJL010000018.1"/>
</dbReference>
<evidence type="ECO:0000256" key="3">
    <source>
        <dbReference type="ARBA" id="ARBA00022692"/>
    </source>
</evidence>
<evidence type="ECO:0000256" key="6">
    <source>
        <dbReference type="SAM" id="Phobius"/>
    </source>
</evidence>
<evidence type="ECO:0000256" key="2">
    <source>
        <dbReference type="ARBA" id="ARBA00022475"/>
    </source>
</evidence>
<organism evidence="7 8">
    <name type="scientific">Actinopolymorpha pittospori</name>
    <dbReference type="NCBI Taxonomy" id="648752"/>
    <lineage>
        <taxon>Bacteria</taxon>
        <taxon>Bacillati</taxon>
        <taxon>Actinomycetota</taxon>
        <taxon>Actinomycetes</taxon>
        <taxon>Propionibacteriales</taxon>
        <taxon>Actinopolymorphaceae</taxon>
        <taxon>Actinopolymorpha</taxon>
    </lineage>
</organism>
<evidence type="ECO:0000313" key="8">
    <source>
        <dbReference type="Proteomes" id="UP000638648"/>
    </source>
</evidence>
<name>A0A927RC19_9ACTN</name>
<dbReference type="EMBL" id="JADBEM010000001">
    <property type="protein sequence ID" value="MBE1610772.1"/>
    <property type="molecule type" value="Genomic_DNA"/>
</dbReference>
<dbReference type="InterPro" id="IPR051611">
    <property type="entry name" value="ECF_transporter_component"/>
</dbReference>
<dbReference type="GO" id="GO:0005886">
    <property type="term" value="C:plasma membrane"/>
    <property type="evidence" value="ECO:0007669"/>
    <property type="project" value="UniProtKB-ARBA"/>
</dbReference>
<comment type="subcellular location">
    <subcellularLocation>
        <location evidence="1">Membrane</location>
        <topology evidence="1">Multi-pass membrane protein</topology>
    </subcellularLocation>
</comment>
<keyword evidence="5 6" id="KW-0472">Membrane</keyword>
<sequence length="268" mass="28787">MSILAEPIVGNPHAPVARLNPVTKLVAAFAVMIGLLLTGDAVTPALVLAIELVAISMAGLRWGVFLRRIWLLFLTTAGIGLSTLLFTDRDTGTLWLSAGPVHVTTGSLLAATAIVLRVLAISLPGVVAFASTDPTEFADALVEHLHAPPRFTFGALAAFRLLPVLGDEWRTLLLARRARGIDAGRSPLRRVRLFASGVFALLVGAIRRGVRLATAMESRGFTDRPDRTLARPRPLRRSDWLFLVGTCAAVVGATLASLALGTWRFLFW</sequence>
<dbReference type="PANTHER" id="PTHR34857">
    <property type="entry name" value="SLL0384 PROTEIN"/>
    <property type="match status" value="1"/>
</dbReference>